<organism evidence="2 3">
    <name type="scientific">Candidatus Lloydbacteria bacterium RIFOXYC12_FULL_46_25</name>
    <dbReference type="NCBI Taxonomy" id="1798670"/>
    <lineage>
        <taxon>Bacteria</taxon>
        <taxon>Candidatus Lloydiibacteriota</taxon>
    </lineage>
</organism>
<dbReference type="AlphaFoldDB" id="A0A1G2DVK3"/>
<evidence type="ECO:0000256" key="1">
    <source>
        <dbReference type="SAM" id="Phobius"/>
    </source>
</evidence>
<gene>
    <name evidence="2" type="ORF">A2494_00795</name>
</gene>
<sequence>MESLIRALQPSFMAYATLLILAIVVYVFGNFFVGKISDNESGVEKAFLRKVVRYIAVGIVLLTLVIAVFRVLTYASVNRVPRSDVDGSAVYDRMDRNAEPTPPTHL</sequence>
<keyword evidence="1" id="KW-0812">Transmembrane</keyword>
<comment type="caution">
    <text evidence="2">The sequence shown here is derived from an EMBL/GenBank/DDBJ whole genome shotgun (WGS) entry which is preliminary data.</text>
</comment>
<reference evidence="2 3" key="1">
    <citation type="journal article" date="2016" name="Nat. Commun.">
        <title>Thousands of microbial genomes shed light on interconnected biogeochemical processes in an aquifer system.</title>
        <authorList>
            <person name="Anantharaman K."/>
            <person name="Brown C.T."/>
            <person name="Hug L.A."/>
            <person name="Sharon I."/>
            <person name="Castelle C.J."/>
            <person name="Probst A.J."/>
            <person name="Thomas B.C."/>
            <person name="Singh A."/>
            <person name="Wilkins M.J."/>
            <person name="Karaoz U."/>
            <person name="Brodie E.L."/>
            <person name="Williams K.H."/>
            <person name="Hubbard S.S."/>
            <person name="Banfield J.F."/>
        </authorList>
    </citation>
    <scope>NUCLEOTIDE SEQUENCE [LARGE SCALE GENOMIC DNA]</scope>
</reference>
<evidence type="ECO:0000313" key="2">
    <source>
        <dbReference type="EMBL" id="OGZ17011.1"/>
    </source>
</evidence>
<feature type="transmembrane region" description="Helical" evidence="1">
    <location>
        <begin position="52"/>
        <end position="72"/>
    </location>
</feature>
<protein>
    <submittedName>
        <fullName evidence="2">Uncharacterized protein</fullName>
    </submittedName>
</protein>
<proteinExistence type="predicted"/>
<evidence type="ECO:0000313" key="3">
    <source>
        <dbReference type="Proteomes" id="UP000178106"/>
    </source>
</evidence>
<keyword evidence="1" id="KW-1133">Transmembrane helix</keyword>
<feature type="transmembrane region" description="Helical" evidence="1">
    <location>
        <begin position="12"/>
        <end position="32"/>
    </location>
</feature>
<dbReference type="EMBL" id="MHLU01000153">
    <property type="protein sequence ID" value="OGZ17011.1"/>
    <property type="molecule type" value="Genomic_DNA"/>
</dbReference>
<keyword evidence="1" id="KW-0472">Membrane</keyword>
<dbReference type="Proteomes" id="UP000178106">
    <property type="component" value="Unassembled WGS sequence"/>
</dbReference>
<name>A0A1G2DVK3_9BACT</name>
<accession>A0A1G2DVK3</accession>